<gene>
    <name evidence="2" type="ORF">SAMN04487928_10975</name>
</gene>
<dbReference type="OrthoDB" id="2063028at2"/>
<feature type="transmembrane region" description="Helical" evidence="1">
    <location>
        <begin position="111"/>
        <end position="134"/>
    </location>
</feature>
<keyword evidence="3" id="KW-1185">Reference proteome</keyword>
<reference evidence="3" key="1">
    <citation type="submission" date="2016-10" db="EMBL/GenBank/DDBJ databases">
        <authorList>
            <person name="Varghese N."/>
            <person name="Submissions S."/>
        </authorList>
    </citation>
    <scope>NUCLEOTIDE SEQUENCE [LARGE SCALE GENOMIC DNA]</scope>
    <source>
        <strain evidence="3">P18</strain>
    </source>
</reference>
<keyword evidence="1" id="KW-0472">Membrane</keyword>
<name>A0A1I5TJU9_9FIRM</name>
<dbReference type="RefSeq" id="WP_074886648.1">
    <property type="nucleotide sequence ID" value="NZ_FOXO01000009.1"/>
</dbReference>
<sequence>MNKKLGKGMITSCITFILAVVGFVAYIINTNTAYFSNLGKNTTIIASLAIAIVALVLWMTLGDVSPSWTDILPVIAPACLFVGGITLLNSRINGMAAIMTFTNNAQNMSDMSSAVVAIAAIIVAAIVGIISAFFDVKKVAENK</sequence>
<keyword evidence="1" id="KW-1133">Transmembrane helix</keyword>
<proteinExistence type="predicted"/>
<keyword evidence="1" id="KW-0812">Transmembrane</keyword>
<dbReference type="EMBL" id="FOXO01000009">
    <property type="protein sequence ID" value="SFP83344.1"/>
    <property type="molecule type" value="Genomic_DNA"/>
</dbReference>
<protein>
    <submittedName>
        <fullName evidence="2">Uncharacterized protein</fullName>
    </submittedName>
</protein>
<evidence type="ECO:0000313" key="3">
    <source>
        <dbReference type="Proteomes" id="UP000182624"/>
    </source>
</evidence>
<feature type="transmembrane region" description="Helical" evidence="1">
    <location>
        <begin position="6"/>
        <end position="29"/>
    </location>
</feature>
<dbReference type="Proteomes" id="UP000182624">
    <property type="component" value="Unassembled WGS sequence"/>
</dbReference>
<dbReference type="AlphaFoldDB" id="A0A1I5TJU9"/>
<feature type="transmembrane region" description="Helical" evidence="1">
    <location>
        <begin position="41"/>
        <end position="59"/>
    </location>
</feature>
<organism evidence="2 3">
    <name type="scientific">Butyrivibrio proteoclasticus</name>
    <dbReference type="NCBI Taxonomy" id="43305"/>
    <lineage>
        <taxon>Bacteria</taxon>
        <taxon>Bacillati</taxon>
        <taxon>Bacillota</taxon>
        <taxon>Clostridia</taxon>
        <taxon>Lachnospirales</taxon>
        <taxon>Lachnospiraceae</taxon>
        <taxon>Butyrivibrio</taxon>
    </lineage>
</organism>
<evidence type="ECO:0000256" key="1">
    <source>
        <dbReference type="SAM" id="Phobius"/>
    </source>
</evidence>
<evidence type="ECO:0000313" key="2">
    <source>
        <dbReference type="EMBL" id="SFP83344.1"/>
    </source>
</evidence>
<accession>A0A1I5TJU9</accession>
<feature type="transmembrane region" description="Helical" evidence="1">
    <location>
        <begin position="71"/>
        <end position="90"/>
    </location>
</feature>